<dbReference type="PROSITE" id="PS51257">
    <property type="entry name" value="PROKAR_LIPOPROTEIN"/>
    <property type="match status" value="1"/>
</dbReference>
<keyword evidence="3" id="KW-1185">Reference proteome</keyword>
<proteinExistence type="predicted"/>
<gene>
    <name evidence="2" type="ORF">M9980_13180</name>
</gene>
<feature type="signal peptide" evidence="1">
    <location>
        <begin position="1"/>
        <end position="21"/>
    </location>
</feature>
<dbReference type="RefSeq" id="WP_250751692.1">
    <property type="nucleotide sequence ID" value="NZ_CP098401.1"/>
</dbReference>
<feature type="chain" id="PRO_5045267771" evidence="1">
    <location>
        <begin position="22"/>
        <end position="61"/>
    </location>
</feature>
<evidence type="ECO:0000256" key="1">
    <source>
        <dbReference type="SAM" id="SignalP"/>
    </source>
</evidence>
<protein>
    <submittedName>
        <fullName evidence="2">Uncharacterized protein</fullName>
    </submittedName>
</protein>
<evidence type="ECO:0000313" key="3">
    <source>
        <dbReference type="Proteomes" id="UP001055580"/>
    </source>
</evidence>
<organism evidence="2 3">
    <name type="scientific">Sphingomonas donggukensis</name>
    <dbReference type="NCBI Taxonomy" id="2949093"/>
    <lineage>
        <taxon>Bacteria</taxon>
        <taxon>Pseudomonadati</taxon>
        <taxon>Pseudomonadota</taxon>
        <taxon>Alphaproteobacteria</taxon>
        <taxon>Sphingomonadales</taxon>
        <taxon>Sphingomonadaceae</taxon>
        <taxon>Sphingomonas</taxon>
    </lineage>
</organism>
<evidence type="ECO:0000313" key="2">
    <source>
        <dbReference type="EMBL" id="URW75467.1"/>
    </source>
</evidence>
<accession>A0ABY4TST2</accession>
<keyword evidence="1" id="KW-0732">Signal</keyword>
<name>A0ABY4TST2_9SPHN</name>
<dbReference type="EMBL" id="CP098401">
    <property type="protein sequence ID" value="URW75467.1"/>
    <property type="molecule type" value="Genomic_DNA"/>
</dbReference>
<reference evidence="2" key="1">
    <citation type="submission" date="2022-05" db="EMBL/GenBank/DDBJ databases">
        <title>Sphingomonas sp. strain RMG20 Genome sequencing and assembly.</title>
        <authorList>
            <person name="Kim I."/>
        </authorList>
    </citation>
    <scope>NUCLEOTIDE SEQUENCE</scope>
    <source>
        <strain evidence="2">RMG20</strain>
    </source>
</reference>
<sequence length="61" mass="5999">MSTLRLAVPALALLIAGCGRADDADPGGISASEAQELNDAAAMLDANAIEINAVTSEGNAS</sequence>
<dbReference type="Proteomes" id="UP001055580">
    <property type="component" value="Chromosome"/>
</dbReference>